<dbReference type="EMBL" id="CP026118">
    <property type="protein sequence ID" value="QAS51301.1"/>
    <property type="molecule type" value="Genomic_DNA"/>
</dbReference>
<sequence>MNIGFRRKQQDERVTNLQNKVYRELYMFVTIVAVLSLIIKTINDDRNIWTELIILIGGGVYYLIRVSSLGIFSDEVEMHDRSSKIKLNKKNFIVSLVVGIGFSLTLAIRNSQRYADSAGEEISFFLMIFFTCMAIYIPVMLGIIVVPYKLAKNKSDRVNDAQLDDDEDVR</sequence>
<gene>
    <name evidence="2" type="ORF">HLI_03270</name>
</gene>
<dbReference type="KEGG" id="hli:HLI_03270"/>
<feature type="transmembrane region" description="Helical" evidence="1">
    <location>
        <begin position="48"/>
        <end position="72"/>
    </location>
</feature>
<keyword evidence="1" id="KW-0812">Transmembrane</keyword>
<evidence type="ECO:0000313" key="3">
    <source>
        <dbReference type="Proteomes" id="UP000287756"/>
    </source>
</evidence>
<feature type="transmembrane region" description="Helical" evidence="1">
    <location>
        <begin position="122"/>
        <end position="148"/>
    </location>
</feature>
<evidence type="ECO:0008006" key="4">
    <source>
        <dbReference type="Google" id="ProtNLM"/>
    </source>
</evidence>
<evidence type="ECO:0000313" key="2">
    <source>
        <dbReference type="EMBL" id="QAS51301.1"/>
    </source>
</evidence>
<dbReference type="RefSeq" id="WP_128523053.1">
    <property type="nucleotide sequence ID" value="NZ_CP026118.1"/>
</dbReference>
<dbReference type="InterPro" id="IPR046664">
    <property type="entry name" value="DUF6773"/>
</dbReference>
<keyword evidence="1" id="KW-1133">Transmembrane helix</keyword>
<keyword evidence="1" id="KW-0472">Membrane</keyword>
<dbReference type="OrthoDB" id="2656129at2"/>
<feature type="transmembrane region" description="Helical" evidence="1">
    <location>
        <begin position="21"/>
        <end position="42"/>
    </location>
</feature>
<name>A0A410M986_9BACI</name>
<feature type="transmembrane region" description="Helical" evidence="1">
    <location>
        <begin position="92"/>
        <end position="110"/>
    </location>
</feature>
<dbReference type="Pfam" id="PF20563">
    <property type="entry name" value="DUF6773"/>
    <property type="match status" value="1"/>
</dbReference>
<protein>
    <recommendedName>
        <fullName evidence="4">DUF3278 domain-containing protein</fullName>
    </recommendedName>
</protein>
<reference evidence="2 3" key="1">
    <citation type="submission" date="2018-01" db="EMBL/GenBank/DDBJ databases">
        <title>The whole genome sequencing and assembly of Halobacillus litoralis ERB031 strain.</title>
        <authorList>
            <person name="Lee S.-J."/>
            <person name="Park M.-K."/>
            <person name="Kim J.-Y."/>
            <person name="Lee Y.-J."/>
            <person name="Yi H."/>
            <person name="Bahn Y.-S."/>
            <person name="Kim J.F."/>
            <person name="Lee D.-W."/>
        </authorList>
    </citation>
    <scope>NUCLEOTIDE SEQUENCE [LARGE SCALE GENOMIC DNA]</scope>
    <source>
        <strain evidence="2 3">ERB 031</strain>
    </source>
</reference>
<accession>A0A410M986</accession>
<dbReference type="AlphaFoldDB" id="A0A410M986"/>
<evidence type="ECO:0000256" key="1">
    <source>
        <dbReference type="SAM" id="Phobius"/>
    </source>
</evidence>
<organism evidence="2 3">
    <name type="scientific">Halobacillus litoralis</name>
    <dbReference type="NCBI Taxonomy" id="45668"/>
    <lineage>
        <taxon>Bacteria</taxon>
        <taxon>Bacillati</taxon>
        <taxon>Bacillota</taxon>
        <taxon>Bacilli</taxon>
        <taxon>Bacillales</taxon>
        <taxon>Bacillaceae</taxon>
        <taxon>Halobacillus</taxon>
    </lineage>
</organism>
<proteinExistence type="predicted"/>
<dbReference type="Proteomes" id="UP000287756">
    <property type="component" value="Chromosome"/>
</dbReference>